<dbReference type="AlphaFoldDB" id="A0A9W6SMK1"/>
<dbReference type="Pfam" id="PF03704">
    <property type="entry name" value="BTAD"/>
    <property type="match status" value="1"/>
</dbReference>
<evidence type="ECO:0000313" key="8">
    <source>
        <dbReference type="Proteomes" id="UP001165079"/>
    </source>
</evidence>
<dbReference type="PROSITE" id="PS51755">
    <property type="entry name" value="OMPR_PHOB"/>
    <property type="match status" value="1"/>
</dbReference>
<keyword evidence="8" id="KW-1185">Reference proteome</keyword>
<dbReference type="InterPro" id="IPR011990">
    <property type="entry name" value="TPR-like_helical_dom_sf"/>
</dbReference>
<dbReference type="Gene3D" id="1.10.10.10">
    <property type="entry name" value="Winged helix-like DNA-binding domain superfamily/Winged helix DNA-binding domain"/>
    <property type="match status" value="1"/>
</dbReference>
<evidence type="ECO:0000256" key="1">
    <source>
        <dbReference type="ARBA" id="ARBA00005820"/>
    </source>
</evidence>
<evidence type="ECO:0000256" key="5">
    <source>
        <dbReference type="PROSITE-ProRule" id="PRU01091"/>
    </source>
</evidence>
<dbReference type="PANTHER" id="PTHR35807">
    <property type="entry name" value="TRANSCRIPTIONAL REGULATOR REDD-RELATED"/>
    <property type="match status" value="1"/>
</dbReference>
<proteinExistence type="inferred from homology"/>
<dbReference type="Pfam" id="PF00486">
    <property type="entry name" value="Trans_reg_C"/>
    <property type="match status" value="1"/>
</dbReference>
<dbReference type="Gene3D" id="1.25.40.10">
    <property type="entry name" value="Tetratricopeptide repeat domain"/>
    <property type="match status" value="1"/>
</dbReference>
<dbReference type="SUPFAM" id="SSF48452">
    <property type="entry name" value="TPR-like"/>
    <property type="match status" value="1"/>
</dbReference>
<gene>
    <name evidence="7" type="ORF">Afil01_21430</name>
</gene>
<feature type="domain" description="OmpR/PhoB-type" evidence="6">
    <location>
        <begin position="1"/>
        <end position="93"/>
    </location>
</feature>
<dbReference type="RefSeq" id="WP_285662455.1">
    <property type="nucleotide sequence ID" value="NZ_BSTX01000001.1"/>
</dbReference>
<feature type="DNA-binding region" description="OmpR/PhoB-type" evidence="5">
    <location>
        <begin position="1"/>
        <end position="93"/>
    </location>
</feature>
<keyword evidence="3 5" id="KW-0238">DNA-binding</keyword>
<dbReference type="SMART" id="SM00862">
    <property type="entry name" value="Trans_reg_C"/>
    <property type="match status" value="1"/>
</dbReference>
<evidence type="ECO:0000256" key="2">
    <source>
        <dbReference type="ARBA" id="ARBA00023015"/>
    </source>
</evidence>
<dbReference type="InterPro" id="IPR051677">
    <property type="entry name" value="AfsR-DnrI-RedD_regulator"/>
</dbReference>
<name>A0A9W6SMK1_9ACTN</name>
<comment type="caution">
    <text evidence="7">The sequence shown here is derived from an EMBL/GenBank/DDBJ whole genome shotgun (WGS) entry which is preliminary data.</text>
</comment>
<comment type="similarity">
    <text evidence="1">Belongs to the AfsR/DnrI/RedD regulatory family.</text>
</comment>
<dbReference type="InterPro" id="IPR016032">
    <property type="entry name" value="Sig_transdc_resp-reg_C-effctor"/>
</dbReference>
<dbReference type="GO" id="GO:0000160">
    <property type="term" value="P:phosphorelay signal transduction system"/>
    <property type="evidence" value="ECO:0007669"/>
    <property type="project" value="InterPro"/>
</dbReference>
<accession>A0A9W6SMK1</accession>
<keyword evidence="2" id="KW-0805">Transcription regulation</keyword>
<dbReference type="CDD" id="cd15831">
    <property type="entry name" value="BTAD"/>
    <property type="match status" value="1"/>
</dbReference>
<protein>
    <recommendedName>
        <fullName evidence="6">OmpR/PhoB-type domain-containing protein</fullName>
    </recommendedName>
</protein>
<sequence>MVRFNLLDRVHIRSDGRVIEFGAPLAATALTTLLINANRPVPTATLATAMWDDDPPPSAEANIRTHIASVRRMLRPIADVHLRTHPGAYALHVPHCAVDLHEFHWLVRHARTSPKPGPAIEAFSAALGLWAAPAFVGLSPSHGLGAILRAHEDARLDALEEMCAVRLCVGALRGLATRLRMHVAEHPLREQGWRLLMEVRHAEGDTAGALETYERMRTVLAGELGVEPGAKSREAYLKILRER</sequence>
<dbReference type="GO" id="GO:0003677">
    <property type="term" value="F:DNA binding"/>
    <property type="evidence" value="ECO:0007669"/>
    <property type="project" value="UniProtKB-UniRule"/>
</dbReference>
<dbReference type="InterPro" id="IPR036388">
    <property type="entry name" value="WH-like_DNA-bd_sf"/>
</dbReference>
<dbReference type="EMBL" id="BSTX01000001">
    <property type="protein sequence ID" value="GLZ77336.1"/>
    <property type="molecule type" value="Genomic_DNA"/>
</dbReference>
<dbReference type="GO" id="GO:0006355">
    <property type="term" value="P:regulation of DNA-templated transcription"/>
    <property type="evidence" value="ECO:0007669"/>
    <property type="project" value="InterPro"/>
</dbReference>
<dbReference type="PANTHER" id="PTHR35807:SF1">
    <property type="entry name" value="TRANSCRIPTIONAL REGULATOR REDD"/>
    <property type="match status" value="1"/>
</dbReference>
<reference evidence="7" key="1">
    <citation type="submission" date="2023-03" db="EMBL/GenBank/DDBJ databases">
        <title>Actinorhabdospora filicis NBRC 111898.</title>
        <authorList>
            <person name="Ichikawa N."/>
            <person name="Sato H."/>
            <person name="Tonouchi N."/>
        </authorList>
    </citation>
    <scope>NUCLEOTIDE SEQUENCE</scope>
    <source>
        <strain evidence="7">NBRC 111898</strain>
    </source>
</reference>
<evidence type="ECO:0000256" key="3">
    <source>
        <dbReference type="ARBA" id="ARBA00023125"/>
    </source>
</evidence>
<dbReference type="InterPro" id="IPR005158">
    <property type="entry name" value="BTAD"/>
</dbReference>
<dbReference type="SUPFAM" id="SSF46894">
    <property type="entry name" value="C-terminal effector domain of the bipartite response regulators"/>
    <property type="match status" value="1"/>
</dbReference>
<dbReference type="Proteomes" id="UP001165079">
    <property type="component" value="Unassembled WGS sequence"/>
</dbReference>
<organism evidence="7 8">
    <name type="scientific">Actinorhabdospora filicis</name>
    <dbReference type="NCBI Taxonomy" id="1785913"/>
    <lineage>
        <taxon>Bacteria</taxon>
        <taxon>Bacillati</taxon>
        <taxon>Actinomycetota</taxon>
        <taxon>Actinomycetes</taxon>
        <taxon>Micromonosporales</taxon>
        <taxon>Micromonosporaceae</taxon>
        <taxon>Actinorhabdospora</taxon>
    </lineage>
</organism>
<evidence type="ECO:0000313" key="7">
    <source>
        <dbReference type="EMBL" id="GLZ77336.1"/>
    </source>
</evidence>
<dbReference type="SMART" id="SM01043">
    <property type="entry name" value="BTAD"/>
    <property type="match status" value="1"/>
</dbReference>
<evidence type="ECO:0000259" key="6">
    <source>
        <dbReference type="PROSITE" id="PS51755"/>
    </source>
</evidence>
<evidence type="ECO:0000256" key="4">
    <source>
        <dbReference type="ARBA" id="ARBA00023163"/>
    </source>
</evidence>
<dbReference type="InterPro" id="IPR001867">
    <property type="entry name" value="OmpR/PhoB-type_DNA-bd"/>
</dbReference>
<keyword evidence="4" id="KW-0804">Transcription</keyword>